<sequence length="110" mass="12690">MVILMRAVPYSITHFPSTSLTLFNLIGQMNVFSFHLSVIVQYLAVCMQWSGNNYLLRVLFTICVPWGAELLMLIYRQKRNLETNQGIDPTNGTRNMLDCDYPLKRVSDVE</sequence>
<feature type="transmembrane region" description="Helical" evidence="1">
    <location>
        <begin position="21"/>
        <end position="42"/>
    </location>
</feature>
<name>F0WNL8_9STRA</name>
<evidence type="ECO:0000313" key="2">
    <source>
        <dbReference type="EMBL" id="CCA22909.1"/>
    </source>
</evidence>
<reference evidence="2" key="2">
    <citation type="submission" date="2011-02" db="EMBL/GenBank/DDBJ databases">
        <authorList>
            <person name="MacLean D."/>
        </authorList>
    </citation>
    <scope>NUCLEOTIDE SEQUENCE</scope>
</reference>
<accession>F0WNL8</accession>
<feature type="transmembrane region" description="Helical" evidence="1">
    <location>
        <begin position="54"/>
        <end position="75"/>
    </location>
</feature>
<evidence type="ECO:0000256" key="1">
    <source>
        <dbReference type="SAM" id="Phobius"/>
    </source>
</evidence>
<reference evidence="2" key="1">
    <citation type="journal article" date="2011" name="PLoS Biol.">
        <title>Gene gain and loss during evolution of obligate parasitism in the white rust pathogen of Arabidopsis thaliana.</title>
        <authorList>
            <person name="Kemen E."/>
            <person name="Gardiner A."/>
            <person name="Schultz-Larsen T."/>
            <person name="Kemen A.C."/>
            <person name="Balmuth A.L."/>
            <person name="Robert-Seilaniantz A."/>
            <person name="Bailey K."/>
            <person name="Holub E."/>
            <person name="Studholme D.J."/>
            <person name="Maclean D."/>
            <person name="Jones J.D."/>
        </authorList>
    </citation>
    <scope>NUCLEOTIDE SEQUENCE</scope>
</reference>
<keyword evidence="1" id="KW-0472">Membrane</keyword>
<keyword evidence="1" id="KW-1133">Transmembrane helix</keyword>
<protein>
    <submittedName>
        <fullName evidence="2">AlNc14C172G8041 protein</fullName>
    </submittedName>
</protein>
<dbReference type="EMBL" id="FR824217">
    <property type="protein sequence ID" value="CCA22909.1"/>
    <property type="molecule type" value="Genomic_DNA"/>
</dbReference>
<keyword evidence="1" id="KW-0812">Transmembrane</keyword>
<dbReference type="HOGENOM" id="CLU_2228204_0_0_1"/>
<gene>
    <name evidence="2" type="primary">AlNc14C172G8041</name>
    <name evidence="2" type="ORF">ALNC14_090520</name>
</gene>
<dbReference type="AlphaFoldDB" id="F0WNL8"/>
<organism evidence="2">
    <name type="scientific">Albugo laibachii Nc14</name>
    <dbReference type="NCBI Taxonomy" id="890382"/>
    <lineage>
        <taxon>Eukaryota</taxon>
        <taxon>Sar</taxon>
        <taxon>Stramenopiles</taxon>
        <taxon>Oomycota</taxon>
        <taxon>Peronosporomycetes</taxon>
        <taxon>Albuginales</taxon>
        <taxon>Albuginaceae</taxon>
        <taxon>Albugo</taxon>
    </lineage>
</organism>
<proteinExistence type="predicted"/>